<dbReference type="AlphaFoldDB" id="A0A316VA69"/>
<proteinExistence type="predicted"/>
<protein>
    <submittedName>
        <fullName evidence="1">Uncharacterized protein</fullName>
    </submittedName>
</protein>
<reference evidence="1 2" key="1">
    <citation type="journal article" date="2018" name="Mol. Biol. Evol.">
        <title>Broad Genomic Sampling Reveals a Smut Pathogenic Ancestry of the Fungal Clade Ustilaginomycotina.</title>
        <authorList>
            <person name="Kijpornyongpan T."/>
            <person name="Mondo S.J."/>
            <person name="Barry K."/>
            <person name="Sandor L."/>
            <person name="Lee J."/>
            <person name="Lipzen A."/>
            <person name="Pangilinan J."/>
            <person name="LaButti K."/>
            <person name="Hainaut M."/>
            <person name="Henrissat B."/>
            <person name="Grigoriev I.V."/>
            <person name="Spatafora J.W."/>
            <person name="Aime M.C."/>
        </authorList>
    </citation>
    <scope>NUCLEOTIDE SEQUENCE [LARGE SCALE GENOMIC DNA]</scope>
    <source>
        <strain evidence="1 2">MCA 3882</strain>
    </source>
</reference>
<sequence>MMNGVLHNNSNQGNSIFARLPAELIYRILYESASSCTTKHARNVCMVSRGVYNECWPTLWRIVALRNAVHLKMFSELIYKSPSNHNLEQQPNVEQLRLRKRQDAIECLYLNNNKDANGIRSLKTDEKPEMWMISILLAAKNLNILHVEEYWSMSYPWEAQEDKPLIAYPIFLLSRFFTAVHAAFASSPKSQWVHKMFGEQERGGDGDDRSRVDSIQNSAAHMDIYEAILDLQRTESLRRSTSRLVAQLHEITLSALAMSPNHLTRLASASSGGENRLPNNDEAFDKLTHLHLYFAKLDNRMIEALLNLPALTHLRLTRPFSELLYDGTRTLLGYGSEPTIGSTSSRPRLQKLIIEAGIYMDRVTVERMSKLESSYLGQNRLKFICGNDFPSGPYRAPETETVVDQRADGSSTAHVINYVTTSEERGFQDFVRRAHGREGVWST</sequence>
<dbReference type="OrthoDB" id="3362365at2759"/>
<name>A0A316VA69_9BASI</name>
<organism evidence="1 2">
    <name type="scientific">Meira miltonrushii</name>
    <dbReference type="NCBI Taxonomy" id="1280837"/>
    <lineage>
        <taxon>Eukaryota</taxon>
        <taxon>Fungi</taxon>
        <taxon>Dikarya</taxon>
        <taxon>Basidiomycota</taxon>
        <taxon>Ustilaginomycotina</taxon>
        <taxon>Exobasidiomycetes</taxon>
        <taxon>Exobasidiales</taxon>
        <taxon>Brachybasidiaceae</taxon>
        <taxon>Meira</taxon>
    </lineage>
</organism>
<dbReference type="EMBL" id="KZ819603">
    <property type="protein sequence ID" value="PWN34499.1"/>
    <property type="molecule type" value="Genomic_DNA"/>
</dbReference>
<evidence type="ECO:0000313" key="1">
    <source>
        <dbReference type="EMBL" id="PWN34499.1"/>
    </source>
</evidence>
<dbReference type="SUPFAM" id="SSF52047">
    <property type="entry name" value="RNI-like"/>
    <property type="match status" value="1"/>
</dbReference>
<dbReference type="InParanoid" id="A0A316VA69"/>
<gene>
    <name evidence="1" type="ORF">FA14DRAFT_177904</name>
</gene>
<evidence type="ECO:0000313" key="2">
    <source>
        <dbReference type="Proteomes" id="UP000245771"/>
    </source>
</evidence>
<accession>A0A316VA69</accession>
<dbReference type="GeneID" id="37022574"/>
<dbReference type="RefSeq" id="XP_025354801.1">
    <property type="nucleotide sequence ID" value="XM_025500793.1"/>
</dbReference>
<dbReference type="Proteomes" id="UP000245771">
    <property type="component" value="Unassembled WGS sequence"/>
</dbReference>
<keyword evidence="2" id="KW-1185">Reference proteome</keyword>